<dbReference type="OrthoDB" id="4509557at2759"/>
<dbReference type="VEuPathDB" id="FungiDB:BO70DRAFT_188177"/>
<protein>
    <submittedName>
        <fullName evidence="2">Uncharacterized protein</fullName>
    </submittedName>
</protein>
<feature type="region of interest" description="Disordered" evidence="1">
    <location>
        <begin position="73"/>
        <end position="108"/>
    </location>
</feature>
<proteinExistence type="predicted"/>
<feature type="region of interest" description="Disordered" evidence="1">
    <location>
        <begin position="1"/>
        <end position="56"/>
    </location>
</feature>
<comment type="caution">
    <text evidence="2">The sequence shown here is derived from an EMBL/GenBank/DDBJ whole genome shotgun (WGS) entry which is preliminary data.</text>
</comment>
<sequence>MENKNKETETYPTQNLKGKLPIHTRFYLPPSEPDHYIGQAQPQTQNQDRYQEYDPPRSTHNLEILHWLRTSTFDDASSSPSHDLSEQLPRVSPPARIVTPARYEQSRRAARLRQRREDKPERGHIWGSIQACWARMRRKD</sequence>
<reference evidence="2 3" key="1">
    <citation type="submission" date="2016-12" db="EMBL/GenBank/DDBJ databases">
        <title>The genomes of Aspergillus section Nigri reveals drivers in fungal speciation.</title>
        <authorList>
            <consortium name="DOE Joint Genome Institute"/>
            <person name="Vesth T.C."/>
            <person name="Nybo J."/>
            <person name="Theobald S."/>
            <person name="Brandl J."/>
            <person name="Frisvad J.C."/>
            <person name="Nielsen K.F."/>
            <person name="Lyhne E.K."/>
            <person name="Kogle M.E."/>
            <person name="Kuo A."/>
            <person name="Riley R."/>
            <person name="Clum A."/>
            <person name="Nolan M."/>
            <person name="Lipzen A."/>
            <person name="Salamov A."/>
            <person name="Henrissat B."/>
            <person name="Wiebenga A."/>
            <person name="De Vries R.P."/>
            <person name="Grigoriev I.V."/>
            <person name="Mortensen U.H."/>
            <person name="Andersen M.R."/>
            <person name="Baker S.E."/>
        </authorList>
    </citation>
    <scope>NUCLEOTIDE SEQUENCE [LARGE SCALE GENOMIC DNA]</scope>
    <source>
        <strain evidence="2 3">CBS 117.55</strain>
    </source>
</reference>
<accession>A0A317UW03</accession>
<feature type="compositionally biased region" description="Polar residues" evidence="1">
    <location>
        <begin position="73"/>
        <end position="82"/>
    </location>
</feature>
<dbReference type="EMBL" id="MSFL01000053">
    <property type="protein sequence ID" value="PWY65208.1"/>
    <property type="molecule type" value="Genomic_DNA"/>
</dbReference>
<dbReference type="AlphaFoldDB" id="A0A317UW03"/>
<evidence type="ECO:0000313" key="2">
    <source>
        <dbReference type="EMBL" id="PWY65208.1"/>
    </source>
</evidence>
<organism evidence="2 3">
    <name type="scientific">Aspergillus heteromorphus CBS 117.55</name>
    <dbReference type="NCBI Taxonomy" id="1448321"/>
    <lineage>
        <taxon>Eukaryota</taxon>
        <taxon>Fungi</taxon>
        <taxon>Dikarya</taxon>
        <taxon>Ascomycota</taxon>
        <taxon>Pezizomycotina</taxon>
        <taxon>Eurotiomycetes</taxon>
        <taxon>Eurotiomycetidae</taxon>
        <taxon>Eurotiales</taxon>
        <taxon>Aspergillaceae</taxon>
        <taxon>Aspergillus</taxon>
        <taxon>Aspergillus subgen. Circumdati</taxon>
    </lineage>
</organism>
<gene>
    <name evidence="2" type="ORF">BO70DRAFT_188177</name>
</gene>
<dbReference type="RefSeq" id="XP_025394419.1">
    <property type="nucleotide sequence ID" value="XM_025538488.1"/>
</dbReference>
<evidence type="ECO:0000313" key="3">
    <source>
        <dbReference type="Proteomes" id="UP000247233"/>
    </source>
</evidence>
<keyword evidence="3" id="KW-1185">Reference proteome</keyword>
<name>A0A317UW03_9EURO</name>
<evidence type="ECO:0000256" key="1">
    <source>
        <dbReference type="SAM" id="MobiDB-lite"/>
    </source>
</evidence>
<dbReference type="GeneID" id="37060725"/>
<dbReference type="Proteomes" id="UP000247233">
    <property type="component" value="Unassembled WGS sequence"/>
</dbReference>